<comment type="catalytic activity">
    <reaction evidence="5">
        <text>alpha-D-glucosamine 1-phosphate + acetyl-CoA = N-acetyl-alpha-D-glucosamine 1-phosphate + CoA + H(+)</text>
        <dbReference type="Rhea" id="RHEA:13725"/>
        <dbReference type="ChEBI" id="CHEBI:15378"/>
        <dbReference type="ChEBI" id="CHEBI:57287"/>
        <dbReference type="ChEBI" id="CHEBI:57288"/>
        <dbReference type="ChEBI" id="CHEBI:57776"/>
        <dbReference type="ChEBI" id="CHEBI:58516"/>
        <dbReference type="EC" id="2.3.1.157"/>
    </reaction>
</comment>
<dbReference type="Gene3D" id="3.90.550.10">
    <property type="entry name" value="Spore Coat Polysaccharide Biosynthesis Protein SpsA, Chain A"/>
    <property type="match status" value="1"/>
</dbReference>
<evidence type="ECO:0000256" key="5">
    <source>
        <dbReference type="ARBA" id="ARBA00048247"/>
    </source>
</evidence>
<sequence length="347" mass="37133">MPQENCAVILAAGEGKRMKRDCPKALAPVLFKPMLEWVLDSVKAAGIGRLCVVTGHLHKQVEQYLSEYDPGLRTVYQPQRRGTGHAVMMAADFLRSNDGGSVLVLNGDSPFVSPKEIRNAYEIHRENENAVTVISAELPDPAGYGRIVRDPQTGRLAAIVEQKDASPEVQKIPEINSGAYWFQTKALLGILSEIRNDNAQGEYYLTDAVRLLIERGAEADACKAGSAQAVLGANDCLQLAELNRIAREKILTAHLLEGTDIPCSDGVIIGPDVSVGRNVSILPGTILRGRTSVGAGCVVGPNTVLTDCAVGEGAVLNSVQCSGCTIQPGQTVAPYTFMIKQAKTDKN</sequence>
<dbReference type="Pfam" id="PF00483">
    <property type="entry name" value="NTP_transferase"/>
    <property type="match status" value="1"/>
</dbReference>
<evidence type="ECO:0000256" key="3">
    <source>
        <dbReference type="ARBA" id="ARBA00022695"/>
    </source>
</evidence>
<keyword evidence="4" id="KW-0012">Acyltransferase</keyword>
<proteinExistence type="predicted"/>
<name>A0A6N8I0R0_9FIRM</name>
<comment type="catalytic activity">
    <reaction evidence="6">
        <text>N-acetyl-alpha-D-glucosamine 1-phosphate + UTP + H(+) = UDP-N-acetyl-alpha-D-glucosamine + diphosphate</text>
        <dbReference type="Rhea" id="RHEA:13509"/>
        <dbReference type="ChEBI" id="CHEBI:15378"/>
        <dbReference type="ChEBI" id="CHEBI:33019"/>
        <dbReference type="ChEBI" id="CHEBI:46398"/>
        <dbReference type="ChEBI" id="CHEBI:57705"/>
        <dbReference type="ChEBI" id="CHEBI:57776"/>
        <dbReference type="EC" id="2.7.7.23"/>
    </reaction>
</comment>
<accession>A0A6N8I0R0</accession>
<dbReference type="InterPro" id="IPR005835">
    <property type="entry name" value="NTP_transferase_dom"/>
</dbReference>
<dbReference type="Pfam" id="PF00132">
    <property type="entry name" value="Hexapep"/>
    <property type="match status" value="1"/>
</dbReference>
<comment type="subcellular location">
    <subcellularLocation>
        <location evidence="1">Cytoplasm</location>
    </subcellularLocation>
</comment>
<dbReference type="EMBL" id="CP060286">
    <property type="protein sequence ID" value="QNK39714.1"/>
    <property type="molecule type" value="Genomic_DNA"/>
</dbReference>
<evidence type="ECO:0000256" key="6">
    <source>
        <dbReference type="ARBA" id="ARBA00048493"/>
    </source>
</evidence>
<dbReference type="Proteomes" id="UP000469440">
    <property type="component" value="Unassembled WGS sequence"/>
</dbReference>
<protein>
    <submittedName>
        <fullName evidence="10">Bifunctional N-acetylglucosamine-1-phosphate uridyltransferase/glucosamine-1-phosphate acetyltransferase</fullName>
    </submittedName>
    <submittedName>
        <fullName evidence="9">Bifunctional protein GlmU</fullName>
    </submittedName>
</protein>
<keyword evidence="3" id="KW-0548">Nucleotidyltransferase</keyword>
<dbReference type="EMBL" id="VWXL01000069">
    <property type="protein sequence ID" value="MVB11711.1"/>
    <property type="molecule type" value="Genomic_DNA"/>
</dbReference>
<reference evidence="9 11" key="1">
    <citation type="submission" date="2019-09" db="EMBL/GenBank/DDBJ databases">
        <title>Genome sequence of Clostridium sp. EA1.</title>
        <authorList>
            <person name="Poehlein A."/>
            <person name="Bengelsdorf F.R."/>
            <person name="Daniel R."/>
        </authorList>
    </citation>
    <scope>NUCLEOTIDE SEQUENCE [LARGE SCALE GENOMIC DNA]</scope>
    <source>
        <strain evidence="9 11">EA1</strain>
    </source>
</reference>
<reference evidence="10 12" key="2">
    <citation type="submission" date="2020-08" db="EMBL/GenBank/DDBJ databases">
        <title>The isolate Caproiciproducens sp. 7D4C2 produces n-caproate at mildly acidic conditions from hexoses: genome and rBOX comparison with related strains and chain-elongating bacteria.</title>
        <authorList>
            <person name="Esquivel-Elizondo S."/>
            <person name="Bagci C."/>
            <person name="Temovska M."/>
            <person name="Jeon B.S."/>
            <person name="Bessarab I."/>
            <person name="Williams R.B.H."/>
            <person name="Huson D.H."/>
            <person name="Angenent L.T."/>
        </authorList>
    </citation>
    <scope>NUCLEOTIDE SEQUENCE [LARGE SCALE GENOMIC DNA]</scope>
    <source>
        <strain evidence="10 12">7D4C2</strain>
    </source>
</reference>
<dbReference type="Proteomes" id="UP000515909">
    <property type="component" value="Chromosome"/>
</dbReference>
<dbReference type="SUPFAM" id="SSF53448">
    <property type="entry name" value="Nucleotide-diphospho-sugar transferases"/>
    <property type="match status" value="1"/>
</dbReference>
<evidence type="ECO:0000313" key="9">
    <source>
        <dbReference type="EMBL" id="MVB11711.1"/>
    </source>
</evidence>
<dbReference type="InterPro" id="IPR050065">
    <property type="entry name" value="GlmU-like"/>
</dbReference>
<gene>
    <name evidence="9" type="primary">glmU_2</name>
    <name evidence="9" type="ORF">CAFE_24350</name>
    <name evidence="10" type="ORF">HCR03_13400</name>
</gene>
<evidence type="ECO:0000313" key="10">
    <source>
        <dbReference type="EMBL" id="QNK39714.1"/>
    </source>
</evidence>
<evidence type="ECO:0000313" key="12">
    <source>
        <dbReference type="Proteomes" id="UP000515909"/>
    </source>
</evidence>
<dbReference type="AlphaFoldDB" id="A0A6N8I0R0"/>
<evidence type="ECO:0000256" key="4">
    <source>
        <dbReference type="ARBA" id="ARBA00023315"/>
    </source>
</evidence>
<dbReference type="PANTHER" id="PTHR43584">
    <property type="entry name" value="NUCLEOTIDYL TRANSFERASE"/>
    <property type="match status" value="1"/>
</dbReference>
<evidence type="ECO:0000256" key="7">
    <source>
        <dbReference type="ARBA" id="ARBA00049628"/>
    </source>
</evidence>
<dbReference type="CDD" id="cd02540">
    <property type="entry name" value="GT2_GlmU_N_bac"/>
    <property type="match status" value="1"/>
</dbReference>
<dbReference type="GO" id="GO:0003977">
    <property type="term" value="F:UDP-N-acetylglucosamine diphosphorylase activity"/>
    <property type="evidence" value="ECO:0007669"/>
    <property type="project" value="UniProtKB-EC"/>
</dbReference>
<evidence type="ECO:0000259" key="8">
    <source>
        <dbReference type="Pfam" id="PF00483"/>
    </source>
</evidence>
<evidence type="ECO:0000256" key="1">
    <source>
        <dbReference type="ARBA" id="ARBA00004496"/>
    </source>
</evidence>
<dbReference type="GO" id="GO:0005737">
    <property type="term" value="C:cytoplasm"/>
    <property type="evidence" value="ECO:0007669"/>
    <property type="project" value="UniProtKB-SubCell"/>
</dbReference>
<dbReference type="KEGG" id="cfem:HCR03_13400"/>
<keyword evidence="2 10" id="KW-0808">Transferase</keyword>
<comment type="function">
    <text evidence="7">Catalyzes the last two sequential reactions in the de novo biosynthetic pathway for UDP-N-acetylglucosamine (UDP-GlcNAc). The C-terminal domain catalyzes the transfer of acetyl group from acetyl coenzyme A to glucosamine-1-phosphate (GlcN-1-P) to produce N-acetylglucosamine-1-phosphate (GlcNAc-1-P), which is converted into UDP-GlcNAc by the transfer of uridine 5-monophosphate (from uridine 5-triphosphate), a reaction catalyzed by the N-terminal domain.</text>
</comment>
<dbReference type="GO" id="GO:0019134">
    <property type="term" value="F:glucosamine-1-phosphate N-acetyltransferase activity"/>
    <property type="evidence" value="ECO:0007669"/>
    <property type="project" value="UniProtKB-EC"/>
</dbReference>
<dbReference type="OrthoDB" id="9775031at2"/>
<dbReference type="RefSeq" id="WP_066646549.1">
    <property type="nucleotide sequence ID" value="NZ_CP060286.1"/>
</dbReference>
<dbReference type="Gene3D" id="2.160.10.10">
    <property type="entry name" value="Hexapeptide repeat proteins"/>
    <property type="match status" value="1"/>
</dbReference>
<dbReference type="InterPro" id="IPR029044">
    <property type="entry name" value="Nucleotide-diphossugar_trans"/>
</dbReference>
<feature type="domain" description="Nucleotidyl transferase" evidence="8">
    <location>
        <begin position="7"/>
        <end position="221"/>
    </location>
</feature>
<dbReference type="InterPro" id="IPR001451">
    <property type="entry name" value="Hexapep"/>
</dbReference>
<organism evidence="9 11">
    <name type="scientific">Caproicibacter fermentans</name>
    <dbReference type="NCBI Taxonomy" id="2576756"/>
    <lineage>
        <taxon>Bacteria</taxon>
        <taxon>Bacillati</taxon>
        <taxon>Bacillota</taxon>
        <taxon>Clostridia</taxon>
        <taxon>Eubacteriales</taxon>
        <taxon>Acutalibacteraceae</taxon>
        <taxon>Caproicibacter</taxon>
    </lineage>
</organism>
<dbReference type="PANTHER" id="PTHR43584:SF3">
    <property type="entry name" value="BIFUNCTIONAL PROTEIN GLMU"/>
    <property type="match status" value="1"/>
</dbReference>
<accession>A0A7G8T7X3</accession>
<evidence type="ECO:0000313" key="11">
    <source>
        <dbReference type="Proteomes" id="UP000469440"/>
    </source>
</evidence>
<keyword evidence="11" id="KW-1185">Reference proteome</keyword>
<evidence type="ECO:0000256" key="2">
    <source>
        <dbReference type="ARBA" id="ARBA00022679"/>
    </source>
</evidence>